<evidence type="ECO:0000256" key="4">
    <source>
        <dbReference type="ARBA" id="ARBA00023163"/>
    </source>
</evidence>
<comment type="similarity">
    <text evidence="1">Belongs to the LysR transcriptional regulatory family.</text>
</comment>
<dbReference type="Proteomes" id="UP001501536">
    <property type="component" value="Unassembled WGS sequence"/>
</dbReference>
<dbReference type="InterPro" id="IPR005119">
    <property type="entry name" value="LysR_subst-bd"/>
</dbReference>
<evidence type="ECO:0000259" key="5">
    <source>
        <dbReference type="PROSITE" id="PS50931"/>
    </source>
</evidence>
<feature type="domain" description="HTH lysR-type" evidence="5">
    <location>
        <begin position="5"/>
        <end position="62"/>
    </location>
</feature>
<accession>A0ABP7DFQ2</accession>
<evidence type="ECO:0000256" key="1">
    <source>
        <dbReference type="ARBA" id="ARBA00009437"/>
    </source>
</evidence>
<gene>
    <name evidence="6" type="ORF">GCM10022377_18370</name>
</gene>
<evidence type="ECO:0000256" key="3">
    <source>
        <dbReference type="ARBA" id="ARBA00023125"/>
    </source>
</evidence>
<keyword evidence="2" id="KW-0805">Transcription regulation</keyword>
<dbReference type="InterPro" id="IPR036390">
    <property type="entry name" value="WH_DNA-bd_sf"/>
</dbReference>
<evidence type="ECO:0000313" key="6">
    <source>
        <dbReference type="EMBL" id="GAA3705014.1"/>
    </source>
</evidence>
<dbReference type="SUPFAM" id="SSF46785">
    <property type="entry name" value="Winged helix' DNA-binding domain"/>
    <property type="match status" value="1"/>
</dbReference>
<dbReference type="InterPro" id="IPR000847">
    <property type="entry name" value="LysR_HTH_N"/>
</dbReference>
<proteinExistence type="inferred from homology"/>
<dbReference type="EMBL" id="BAABCJ010000002">
    <property type="protein sequence ID" value="GAA3705014.1"/>
    <property type="molecule type" value="Genomic_DNA"/>
</dbReference>
<keyword evidence="3" id="KW-0238">DNA-binding</keyword>
<dbReference type="PROSITE" id="PS50931">
    <property type="entry name" value="HTH_LYSR"/>
    <property type="match status" value="1"/>
</dbReference>
<dbReference type="SUPFAM" id="SSF53850">
    <property type="entry name" value="Periplasmic binding protein-like II"/>
    <property type="match status" value="1"/>
</dbReference>
<dbReference type="Gene3D" id="1.10.10.10">
    <property type="entry name" value="Winged helix-like DNA-binding domain superfamily/Winged helix DNA-binding domain"/>
    <property type="match status" value="1"/>
</dbReference>
<dbReference type="InterPro" id="IPR036388">
    <property type="entry name" value="WH-like_DNA-bd_sf"/>
</dbReference>
<dbReference type="Gene3D" id="3.40.190.290">
    <property type="match status" value="1"/>
</dbReference>
<organism evidence="6 7">
    <name type="scientific">Zhihengliuella alba</name>
    <dbReference type="NCBI Taxonomy" id="547018"/>
    <lineage>
        <taxon>Bacteria</taxon>
        <taxon>Bacillati</taxon>
        <taxon>Actinomycetota</taxon>
        <taxon>Actinomycetes</taxon>
        <taxon>Micrococcales</taxon>
        <taxon>Micrococcaceae</taxon>
        <taxon>Zhihengliuella</taxon>
    </lineage>
</organism>
<sequence>MVPMLEVRRLRLLRELSIRGTIAEVAAELNYSPSSVSQQLSTLEKEAGVKLLRRSGRQLQLTPQAHVLVAHTEELLASLERTEAALAASQTEVIGTVRVAVFQTAALSLLPNTLRRLRATHPEVRVEMVQHEPEAALRETWMRDFDLVIAEQYPGHSAPLYPELDRQPLLRDSIRLAVPAAPDSPEEFFRVDRLEDAANLPWVMEPPGAAIRHWALQACRIAGFEPDIQFETADVQAQIQLVESGNAVAFLADLVWARRGTTARHIELPDLPRREVFTSIRSSTSSYPAVAAFRAALEEEATLLERDTDILANV</sequence>
<protein>
    <submittedName>
        <fullName evidence="6">LysR family transcriptional regulator</fullName>
    </submittedName>
</protein>
<reference evidence="7" key="1">
    <citation type="journal article" date="2019" name="Int. J. Syst. Evol. Microbiol.">
        <title>The Global Catalogue of Microorganisms (GCM) 10K type strain sequencing project: providing services to taxonomists for standard genome sequencing and annotation.</title>
        <authorList>
            <consortium name="The Broad Institute Genomics Platform"/>
            <consortium name="The Broad Institute Genome Sequencing Center for Infectious Disease"/>
            <person name="Wu L."/>
            <person name="Ma J."/>
        </authorList>
    </citation>
    <scope>NUCLEOTIDE SEQUENCE [LARGE SCALE GENOMIC DNA]</scope>
    <source>
        <strain evidence="7">JCM 16961</strain>
    </source>
</reference>
<dbReference type="PANTHER" id="PTHR30346:SF29">
    <property type="entry name" value="LYSR SUBSTRATE-BINDING"/>
    <property type="match status" value="1"/>
</dbReference>
<evidence type="ECO:0000313" key="7">
    <source>
        <dbReference type="Proteomes" id="UP001501536"/>
    </source>
</evidence>
<evidence type="ECO:0000256" key="2">
    <source>
        <dbReference type="ARBA" id="ARBA00023015"/>
    </source>
</evidence>
<dbReference type="Pfam" id="PF00126">
    <property type="entry name" value="HTH_1"/>
    <property type="match status" value="1"/>
</dbReference>
<keyword evidence="4" id="KW-0804">Transcription</keyword>
<dbReference type="Pfam" id="PF03466">
    <property type="entry name" value="LysR_substrate"/>
    <property type="match status" value="1"/>
</dbReference>
<dbReference type="PANTHER" id="PTHR30346">
    <property type="entry name" value="TRANSCRIPTIONAL DUAL REGULATOR HCAR-RELATED"/>
    <property type="match status" value="1"/>
</dbReference>
<name>A0ABP7DFQ2_9MICC</name>
<comment type="caution">
    <text evidence="6">The sequence shown here is derived from an EMBL/GenBank/DDBJ whole genome shotgun (WGS) entry which is preliminary data.</text>
</comment>
<keyword evidence="7" id="KW-1185">Reference proteome</keyword>